<accession>A0AAD7T644</accession>
<dbReference type="EC" id="3.1.26.4" evidence="2"/>
<dbReference type="InterPro" id="IPR000477">
    <property type="entry name" value="RT_dom"/>
</dbReference>
<dbReference type="GO" id="GO:0004523">
    <property type="term" value="F:RNA-DNA hybrid ribonuclease activity"/>
    <property type="evidence" value="ECO:0007669"/>
    <property type="project" value="UniProtKB-EC"/>
</dbReference>
<dbReference type="PANTHER" id="PTHR33064:SF37">
    <property type="entry name" value="RIBONUCLEASE H"/>
    <property type="match status" value="1"/>
</dbReference>
<comment type="similarity">
    <text evidence="1">Belongs to the beta type-B retroviral polymerase family. HERV class-II K(HML-2) pol subfamily.</text>
</comment>
<sequence>MDLVQGYHQAPVRLEEAKDGGHYPLQAAHALWPQKCSTGIPAPDGFSAEGPHVPSVYLDDILVASDRKEEHLSHLRILFDRLSQHGLNVNPVKCQFGLLSIDFLGHHITKDGAIPLPLKPLLGTLKGKAPSHAIDWSADMAKAFVDTKQALANTTMLAHPLPGAQISLTTDASDYVVGAVHEQLVGGALQRTEIQYV</sequence>
<dbReference type="PROSITE" id="PS50878">
    <property type="entry name" value="RT_POL"/>
    <property type="match status" value="1"/>
</dbReference>
<evidence type="ECO:0000313" key="5">
    <source>
        <dbReference type="Proteomes" id="UP001221898"/>
    </source>
</evidence>
<evidence type="ECO:0000256" key="2">
    <source>
        <dbReference type="ARBA" id="ARBA00012180"/>
    </source>
</evidence>
<dbReference type="Gene3D" id="3.30.70.270">
    <property type="match status" value="1"/>
</dbReference>
<dbReference type="InterPro" id="IPR051320">
    <property type="entry name" value="Viral_Replic_Matur_Polypro"/>
</dbReference>
<dbReference type="Proteomes" id="UP001221898">
    <property type="component" value="Unassembled WGS sequence"/>
</dbReference>
<dbReference type="PANTHER" id="PTHR33064">
    <property type="entry name" value="POL PROTEIN"/>
    <property type="match status" value="1"/>
</dbReference>
<reference evidence="4" key="1">
    <citation type="journal article" date="2023" name="Science">
        <title>Genome structures resolve the early diversification of teleost fishes.</title>
        <authorList>
            <person name="Parey E."/>
            <person name="Louis A."/>
            <person name="Montfort J."/>
            <person name="Bouchez O."/>
            <person name="Roques C."/>
            <person name="Iampietro C."/>
            <person name="Lluch J."/>
            <person name="Castinel A."/>
            <person name="Donnadieu C."/>
            <person name="Desvignes T."/>
            <person name="Floi Bucao C."/>
            <person name="Jouanno E."/>
            <person name="Wen M."/>
            <person name="Mejri S."/>
            <person name="Dirks R."/>
            <person name="Jansen H."/>
            <person name="Henkel C."/>
            <person name="Chen W.J."/>
            <person name="Zahm M."/>
            <person name="Cabau C."/>
            <person name="Klopp C."/>
            <person name="Thompson A.W."/>
            <person name="Robinson-Rechavi M."/>
            <person name="Braasch I."/>
            <person name="Lecointre G."/>
            <person name="Bobe J."/>
            <person name="Postlethwait J.H."/>
            <person name="Berthelot C."/>
            <person name="Roest Crollius H."/>
            <person name="Guiguen Y."/>
        </authorList>
    </citation>
    <scope>NUCLEOTIDE SEQUENCE</scope>
    <source>
        <strain evidence="4">NC1722</strain>
    </source>
</reference>
<dbReference type="AlphaFoldDB" id="A0AAD7T644"/>
<name>A0AAD7T644_9TELE</name>
<feature type="domain" description="Reverse transcriptase" evidence="3">
    <location>
        <begin position="1"/>
        <end position="108"/>
    </location>
</feature>
<dbReference type="SUPFAM" id="SSF56672">
    <property type="entry name" value="DNA/RNA polymerases"/>
    <property type="match status" value="1"/>
</dbReference>
<dbReference type="InterPro" id="IPR043502">
    <property type="entry name" value="DNA/RNA_pol_sf"/>
</dbReference>
<gene>
    <name evidence="4" type="ORF">AAFF_G00007380</name>
</gene>
<organism evidence="4 5">
    <name type="scientific">Aldrovandia affinis</name>
    <dbReference type="NCBI Taxonomy" id="143900"/>
    <lineage>
        <taxon>Eukaryota</taxon>
        <taxon>Metazoa</taxon>
        <taxon>Chordata</taxon>
        <taxon>Craniata</taxon>
        <taxon>Vertebrata</taxon>
        <taxon>Euteleostomi</taxon>
        <taxon>Actinopterygii</taxon>
        <taxon>Neopterygii</taxon>
        <taxon>Teleostei</taxon>
        <taxon>Notacanthiformes</taxon>
        <taxon>Halosauridae</taxon>
        <taxon>Aldrovandia</taxon>
    </lineage>
</organism>
<comment type="caution">
    <text evidence="4">The sequence shown here is derived from an EMBL/GenBank/DDBJ whole genome shotgun (WGS) entry which is preliminary data.</text>
</comment>
<evidence type="ECO:0000259" key="3">
    <source>
        <dbReference type="PROSITE" id="PS50878"/>
    </source>
</evidence>
<evidence type="ECO:0000313" key="4">
    <source>
        <dbReference type="EMBL" id="KAJ8415040.1"/>
    </source>
</evidence>
<proteinExistence type="inferred from homology"/>
<dbReference type="InterPro" id="IPR041577">
    <property type="entry name" value="RT_RNaseH_2"/>
</dbReference>
<dbReference type="InterPro" id="IPR043128">
    <property type="entry name" value="Rev_trsase/Diguanyl_cyclase"/>
</dbReference>
<dbReference type="Pfam" id="PF00078">
    <property type="entry name" value="RVT_1"/>
    <property type="match status" value="1"/>
</dbReference>
<dbReference type="EMBL" id="JAINUG010000010">
    <property type="protein sequence ID" value="KAJ8415040.1"/>
    <property type="molecule type" value="Genomic_DNA"/>
</dbReference>
<keyword evidence="5" id="KW-1185">Reference proteome</keyword>
<evidence type="ECO:0000256" key="1">
    <source>
        <dbReference type="ARBA" id="ARBA00010879"/>
    </source>
</evidence>
<protein>
    <recommendedName>
        <fullName evidence="2">ribonuclease H</fullName>
        <ecNumber evidence="2">3.1.26.4</ecNumber>
    </recommendedName>
</protein>
<dbReference type="Pfam" id="PF17919">
    <property type="entry name" value="RT_RNaseH_2"/>
    <property type="match status" value="1"/>
</dbReference>